<reference evidence="2 3" key="1">
    <citation type="submission" date="2016-10" db="EMBL/GenBank/DDBJ databases">
        <authorList>
            <person name="de Groot N.N."/>
        </authorList>
    </citation>
    <scope>NUCLEOTIDE SEQUENCE [LARGE SCALE GENOMIC DNA]</scope>
    <source>
        <strain evidence="2 3">WG7</strain>
    </source>
</reference>
<dbReference type="NCBIfam" id="TIGR00254">
    <property type="entry name" value="GGDEF"/>
    <property type="match status" value="1"/>
</dbReference>
<organism evidence="2 3">
    <name type="scientific">Halanaerobium congolense</name>
    <dbReference type="NCBI Taxonomy" id="54121"/>
    <lineage>
        <taxon>Bacteria</taxon>
        <taxon>Bacillati</taxon>
        <taxon>Bacillota</taxon>
        <taxon>Clostridia</taxon>
        <taxon>Halanaerobiales</taxon>
        <taxon>Halanaerobiaceae</taxon>
        <taxon>Halanaerobium</taxon>
    </lineage>
</organism>
<accession>A0A1G8NHW5</accession>
<dbReference type="Pfam" id="PF00990">
    <property type="entry name" value="GGDEF"/>
    <property type="match status" value="1"/>
</dbReference>
<evidence type="ECO:0000259" key="1">
    <source>
        <dbReference type="PROSITE" id="PS50887"/>
    </source>
</evidence>
<dbReference type="PANTHER" id="PTHR45138:SF9">
    <property type="entry name" value="DIGUANYLATE CYCLASE DGCM-RELATED"/>
    <property type="match status" value="1"/>
</dbReference>
<protein>
    <submittedName>
        <fullName evidence="2">Diguanylate cyclase (GGDEF) domain-containing protein</fullName>
    </submittedName>
</protein>
<dbReference type="InterPro" id="IPR043128">
    <property type="entry name" value="Rev_trsase/Diguanyl_cyclase"/>
</dbReference>
<evidence type="ECO:0000313" key="3">
    <source>
        <dbReference type="Proteomes" id="UP000198945"/>
    </source>
</evidence>
<gene>
    <name evidence="2" type="ORF">SAMN04515654_11526</name>
</gene>
<dbReference type="SUPFAM" id="SSF55073">
    <property type="entry name" value="Nucleotide cyclase"/>
    <property type="match status" value="1"/>
</dbReference>
<dbReference type="PROSITE" id="PS50887">
    <property type="entry name" value="GGDEF"/>
    <property type="match status" value="1"/>
</dbReference>
<dbReference type="Proteomes" id="UP000198945">
    <property type="component" value="Unassembled WGS sequence"/>
</dbReference>
<sequence>MKAINDNYGHSIGDRYIKKAAMTIKSSVQNEDVFSKIGGDEFAIILTEIDYFKADDIVDRF</sequence>
<name>A0A1G8NHW5_9FIRM</name>
<dbReference type="AlphaFoldDB" id="A0A1G8NHW5"/>
<dbReference type="PANTHER" id="PTHR45138">
    <property type="entry name" value="REGULATORY COMPONENTS OF SENSORY TRANSDUCTION SYSTEM"/>
    <property type="match status" value="1"/>
</dbReference>
<dbReference type="InterPro" id="IPR029787">
    <property type="entry name" value="Nucleotide_cyclase"/>
</dbReference>
<dbReference type="InterPro" id="IPR000160">
    <property type="entry name" value="GGDEF_dom"/>
</dbReference>
<feature type="domain" description="GGDEF" evidence="1">
    <location>
        <begin position="1"/>
        <end position="61"/>
    </location>
</feature>
<evidence type="ECO:0000313" key="2">
    <source>
        <dbReference type="EMBL" id="SDI79824.1"/>
    </source>
</evidence>
<dbReference type="Gene3D" id="3.30.70.270">
    <property type="match status" value="1"/>
</dbReference>
<dbReference type="RefSeq" id="WP_089716998.1">
    <property type="nucleotide sequence ID" value="NZ_FNEH01000015.1"/>
</dbReference>
<proteinExistence type="predicted"/>
<dbReference type="InterPro" id="IPR050469">
    <property type="entry name" value="Diguanylate_Cyclase"/>
</dbReference>
<dbReference type="EMBL" id="FNEH01000015">
    <property type="protein sequence ID" value="SDI79824.1"/>
    <property type="molecule type" value="Genomic_DNA"/>
</dbReference>
<dbReference type="GO" id="GO:0052621">
    <property type="term" value="F:diguanylate cyclase activity"/>
    <property type="evidence" value="ECO:0007669"/>
    <property type="project" value="TreeGrafter"/>
</dbReference>